<protein>
    <submittedName>
        <fullName evidence="2">Uncharacterized protein</fullName>
    </submittedName>
</protein>
<evidence type="ECO:0000313" key="3">
    <source>
        <dbReference type="Proteomes" id="UP000660675"/>
    </source>
</evidence>
<comment type="caution">
    <text evidence="2">The sequence shown here is derived from an EMBL/GenBank/DDBJ whole genome shotgun (WGS) entry which is preliminary data.</text>
</comment>
<name>A0ABQ2VS27_9ACTN</name>
<evidence type="ECO:0000313" key="2">
    <source>
        <dbReference type="EMBL" id="GGV75722.1"/>
    </source>
</evidence>
<evidence type="ECO:0000256" key="1">
    <source>
        <dbReference type="SAM" id="MobiDB-lite"/>
    </source>
</evidence>
<feature type="region of interest" description="Disordered" evidence="1">
    <location>
        <begin position="74"/>
        <end position="102"/>
    </location>
</feature>
<reference evidence="3" key="1">
    <citation type="journal article" date="2019" name="Int. J. Syst. Evol. Microbiol.">
        <title>The Global Catalogue of Microorganisms (GCM) 10K type strain sequencing project: providing services to taxonomists for standard genome sequencing and annotation.</title>
        <authorList>
            <consortium name="The Broad Institute Genomics Platform"/>
            <consortium name="The Broad Institute Genome Sequencing Center for Infectious Disease"/>
            <person name="Wu L."/>
            <person name="Ma J."/>
        </authorList>
    </citation>
    <scope>NUCLEOTIDE SEQUENCE [LARGE SCALE GENOMIC DNA]</scope>
    <source>
        <strain evidence="3">JCM 4376</strain>
    </source>
</reference>
<organism evidence="2 3">
    <name type="scientific">Streptomyces gelaticus</name>
    <dbReference type="NCBI Taxonomy" id="285446"/>
    <lineage>
        <taxon>Bacteria</taxon>
        <taxon>Bacillati</taxon>
        <taxon>Actinomycetota</taxon>
        <taxon>Actinomycetes</taxon>
        <taxon>Kitasatosporales</taxon>
        <taxon>Streptomycetaceae</taxon>
        <taxon>Streptomyces</taxon>
    </lineage>
</organism>
<proteinExistence type="predicted"/>
<accession>A0ABQ2VS27</accession>
<dbReference type="EMBL" id="BMTF01000002">
    <property type="protein sequence ID" value="GGV75722.1"/>
    <property type="molecule type" value="Genomic_DNA"/>
</dbReference>
<dbReference type="Proteomes" id="UP000660675">
    <property type="component" value="Unassembled WGS sequence"/>
</dbReference>
<sequence length="102" mass="10405">MVGRHGVEGLGAVTALQQERLALGDGSHAGAQLVALAREHEGRIRREVREYIAQSLGIGVLGLLRRGKVSPGVATGDGGIGVHGHNPNTTGSGGGPIRKLNS</sequence>
<gene>
    <name evidence="2" type="ORF">GCM10015535_06300</name>
</gene>
<keyword evidence="3" id="KW-1185">Reference proteome</keyword>